<name>A0ABQ8H8L2_9ROSI</name>
<feature type="compositionally biased region" description="Basic and acidic residues" evidence="1">
    <location>
        <begin position="52"/>
        <end position="78"/>
    </location>
</feature>
<dbReference type="Pfam" id="PF12043">
    <property type="entry name" value="DUF3527"/>
    <property type="match status" value="1"/>
</dbReference>
<feature type="region of interest" description="Disordered" evidence="1">
    <location>
        <begin position="759"/>
        <end position="779"/>
    </location>
</feature>
<feature type="region of interest" description="Disordered" evidence="1">
    <location>
        <begin position="269"/>
        <end position="317"/>
    </location>
</feature>
<dbReference type="Pfam" id="PF07500">
    <property type="entry name" value="TFIIS_M"/>
    <property type="match status" value="1"/>
</dbReference>
<dbReference type="Pfam" id="PF01426">
    <property type="entry name" value="BAH"/>
    <property type="match status" value="1"/>
</dbReference>
<dbReference type="EMBL" id="JAFEMO010000013">
    <property type="protein sequence ID" value="KAH7550265.1"/>
    <property type="molecule type" value="Genomic_DNA"/>
</dbReference>
<feature type="domain" description="TFIIS central" evidence="3">
    <location>
        <begin position="339"/>
        <end position="495"/>
    </location>
</feature>
<dbReference type="InterPro" id="IPR001025">
    <property type="entry name" value="BAH_dom"/>
</dbReference>
<dbReference type="InterPro" id="IPR043151">
    <property type="entry name" value="BAH_sf"/>
</dbReference>
<dbReference type="Gene3D" id="2.30.30.490">
    <property type="match status" value="1"/>
</dbReference>
<dbReference type="PROSITE" id="PS51321">
    <property type="entry name" value="TFIIS_CENTRAL"/>
    <property type="match status" value="1"/>
</dbReference>
<protein>
    <submittedName>
        <fullName evidence="4">Uncharacterized protein</fullName>
    </submittedName>
</protein>
<evidence type="ECO:0000313" key="5">
    <source>
        <dbReference type="Proteomes" id="UP000827721"/>
    </source>
</evidence>
<accession>A0ABQ8H8L2</accession>
<dbReference type="SUPFAM" id="SSF46942">
    <property type="entry name" value="Elongation factor TFIIS domain 2"/>
    <property type="match status" value="1"/>
</dbReference>
<evidence type="ECO:0000256" key="1">
    <source>
        <dbReference type="SAM" id="MobiDB-lite"/>
    </source>
</evidence>
<dbReference type="SMART" id="SM00439">
    <property type="entry name" value="BAH"/>
    <property type="match status" value="1"/>
</dbReference>
<dbReference type="InterPro" id="IPR036575">
    <property type="entry name" value="TFIIS_cen_dom_sf"/>
</dbReference>
<dbReference type="Proteomes" id="UP000827721">
    <property type="component" value="Unassembled WGS sequence"/>
</dbReference>
<feature type="region of interest" description="Disordered" evidence="1">
    <location>
        <begin position="1"/>
        <end position="90"/>
    </location>
</feature>
<feature type="region of interest" description="Disordered" evidence="1">
    <location>
        <begin position="466"/>
        <end position="492"/>
    </location>
</feature>
<evidence type="ECO:0000259" key="2">
    <source>
        <dbReference type="PROSITE" id="PS51038"/>
    </source>
</evidence>
<feature type="region of interest" description="Disordered" evidence="1">
    <location>
        <begin position="1002"/>
        <end position="1022"/>
    </location>
</feature>
<comment type="caution">
    <text evidence="4">The sequence shown here is derived from an EMBL/GenBank/DDBJ whole genome shotgun (WGS) entry which is preliminary data.</text>
</comment>
<feature type="region of interest" description="Disordered" evidence="1">
    <location>
        <begin position="852"/>
        <end position="871"/>
    </location>
</feature>
<dbReference type="InterPro" id="IPR003618">
    <property type="entry name" value="TFIIS_cen_dom"/>
</dbReference>
<dbReference type="InterPro" id="IPR021916">
    <property type="entry name" value="DUF3527"/>
</dbReference>
<dbReference type="PANTHER" id="PTHR46871:SF1">
    <property type="entry name" value="BROMO-ADJACENT HOMOLOGY (BAH) DOMAIN-CONTAINING PROTEIN"/>
    <property type="match status" value="1"/>
</dbReference>
<evidence type="ECO:0000259" key="3">
    <source>
        <dbReference type="PROSITE" id="PS51321"/>
    </source>
</evidence>
<gene>
    <name evidence="4" type="ORF">JRO89_XS13G0163100</name>
</gene>
<reference evidence="4 5" key="1">
    <citation type="submission" date="2021-02" db="EMBL/GenBank/DDBJ databases">
        <title>Plant Genome Project.</title>
        <authorList>
            <person name="Zhang R.-G."/>
        </authorList>
    </citation>
    <scope>NUCLEOTIDE SEQUENCE [LARGE SCALE GENOMIC DNA]</scope>
    <source>
        <tissue evidence="4">Leaves</tissue>
    </source>
</reference>
<keyword evidence="5" id="KW-1185">Reference proteome</keyword>
<dbReference type="SMART" id="SM00510">
    <property type="entry name" value="TFS2M"/>
    <property type="match status" value="1"/>
</dbReference>
<evidence type="ECO:0000313" key="4">
    <source>
        <dbReference type="EMBL" id="KAH7550265.1"/>
    </source>
</evidence>
<dbReference type="CDD" id="cd04713">
    <property type="entry name" value="BAH_plant_3"/>
    <property type="match status" value="1"/>
</dbReference>
<dbReference type="Gene3D" id="1.10.472.30">
    <property type="entry name" value="Transcription elongation factor S-II, central domain"/>
    <property type="match status" value="1"/>
</dbReference>
<feature type="compositionally biased region" description="Polar residues" evidence="1">
    <location>
        <begin position="1"/>
        <end position="11"/>
    </location>
</feature>
<feature type="compositionally biased region" description="Polar residues" evidence="1">
    <location>
        <begin position="762"/>
        <end position="778"/>
    </location>
</feature>
<dbReference type="PANTHER" id="PTHR46871">
    <property type="entry name" value="BROMO-ADJACENT HOMOLOGY (BAH) DOMAIN-CONTAINING PROTEIN"/>
    <property type="match status" value="1"/>
</dbReference>
<dbReference type="PROSITE" id="PS51038">
    <property type="entry name" value="BAH"/>
    <property type="match status" value="1"/>
</dbReference>
<organism evidence="4 5">
    <name type="scientific">Xanthoceras sorbifolium</name>
    <dbReference type="NCBI Taxonomy" id="99658"/>
    <lineage>
        <taxon>Eukaryota</taxon>
        <taxon>Viridiplantae</taxon>
        <taxon>Streptophyta</taxon>
        <taxon>Embryophyta</taxon>
        <taxon>Tracheophyta</taxon>
        <taxon>Spermatophyta</taxon>
        <taxon>Magnoliopsida</taxon>
        <taxon>eudicotyledons</taxon>
        <taxon>Gunneridae</taxon>
        <taxon>Pentapetalae</taxon>
        <taxon>rosids</taxon>
        <taxon>malvids</taxon>
        <taxon>Sapindales</taxon>
        <taxon>Sapindaceae</taxon>
        <taxon>Xanthoceroideae</taxon>
        <taxon>Xanthoceras</taxon>
    </lineage>
</organism>
<feature type="compositionally biased region" description="Basic and acidic residues" evidence="1">
    <location>
        <begin position="295"/>
        <end position="311"/>
    </location>
</feature>
<feature type="region of interest" description="Disordered" evidence="1">
    <location>
        <begin position="1061"/>
        <end position="1093"/>
    </location>
</feature>
<proteinExistence type="predicted"/>
<feature type="domain" description="BAH" evidence="2">
    <location>
        <begin position="117"/>
        <end position="236"/>
    </location>
</feature>
<sequence length="1363" mass="153846">MGNRRFTQVSTSDEDDDAPPPPRSRRSEESHQTRQNKRKRMKLLEEEEEEGEGGKESKRERKDKKEKNGKEEKSRNDGVGEEEEAVQEDAKPVGVAVISGKGRGRRNHYKAFEYDGNTYELEDPVLLSPEDENQKPYVAIIKDIIQKRNGSMVVTGQWFYRPEEAERKGGGRWQSRDTRELFYSFHRDDLPAESVMHKCLVHFIPKNKQLPDRKQHPGFIVRKVYDTVEKKLWKLTDKDYEDNKQHEIDLLVQKTLARLGDLPDIEPEETSALEQEDQLKSKRTLRRKNISPLDVTREEEATTRSDQHVKSETPGSCTSNTSEYYAILLKFKALTGETHRDKWLERLLQGIQYMCNSPDSMHGDDNGKGGCDGLDHERENQYVGTSNVSKEKSLKSGKSFIWPDAAVLAVTALEKASHDALHLDYQKYNQKLRQLVFNLKNNARLARRLLNEELEPSKILNMSPNELKEGLTAEETAKKEPDDSERMQMTDAKCSRCSESKVGLRDIIQAGHGDRYQLECIKCGHSWYASRDEASTLTIDGPNFAKSVGTEPLATSKFESVEKKLLSPRESEKPANDVLKKSSEAYMPVLEAHQRSFGKSKNEDNSESIKKAAEKEIITLDLTMGLEMELDFDKRSSVGLSPNTVLPAPRHCSNIEKRNINRKPTCRDDVLRVKEGFTEISFRRYHRSSSCKSIPSRPVGVESNVELKRGSIYQSSQEVRKMKKMGAFEGRKKIELSRSSDSSFSFRVVDSLYSSDEESSKRTSLVTEQSNPNATSLHESCVELPPSDRFIEFCLNSDNREIQSAETARINTVEDLKFRCDEVVLPLNDGNDLLERDAVLTFQKSHSAKVEIRASPSLSESDRSSRASSKGRFSPIRRMFDPFKKSKSLRSPLGSTLQPNEVRTTRMESVREGTIQKSLLDDFSHTVHKSEFDSHLVKRDQLHSPVANSPVHLHGFLRLDNKQGIPSFEFSLNCPEDVIVAKTWKADNGFNWVYTFHSLDGRKKSNASSRGSNDSNKEPMVGQMQVSSYLCSEVKDSGDFDNSMVNEFVLYDTAHSRQSVIAQKHPKCSPDVKHPKGSNPSLVEGNDESNDRSDLAKLKDLPRSASHNSDLNNKSTACPWASGDLRPNLEIAAIVIEVPFEKRESLKYKRGHKTSDKLQSNLLNLSMLEQQKDPIESRISEKVKVVIPTGNHGLPSADSRGPSSLLDRWRLGGGCDCGGWDMACPLTVFGSPSIRHKADQPLMDSQQPLELFVQGAKEKTPALTMIVLDEGQYAVDFHAQLSTLQAFSICVAILHGTEAAVAAGQDISMQLPHSNSLKVLIEEEVKFLIEAVTEEEKKKVTKRREEIPPTYVINPPFSPIARV</sequence>